<sequence>MLALTAILAALIIVVSAAPHGPTRTVEKREPHPAVITLPTPGTEIWAPWDSDISSTPGYFQFPLIMVDGETMSTYARVALTNSSGTYPIGEEIHVYDSWTFEAIVASSLSVVAPGAYVLDVQEQDSSDDGWYTAVSTNVTVYSEMCGTDPTCCWSCCPICP</sequence>
<dbReference type="GeneID" id="63687420"/>
<dbReference type="AlphaFoldDB" id="M5GE58"/>
<feature type="chain" id="PRO_5004067769" evidence="1">
    <location>
        <begin position="18"/>
        <end position="161"/>
    </location>
</feature>
<feature type="signal peptide" evidence="1">
    <location>
        <begin position="1"/>
        <end position="17"/>
    </location>
</feature>
<dbReference type="EMBL" id="JH795860">
    <property type="protein sequence ID" value="EJU02998.1"/>
    <property type="molecule type" value="Genomic_DNA"/>
</dbReference>
<dbReference type="Proteomes" id="UP000030653">
    <property type="component" value="Unassembled WGS sequence"/>
</dbReference>
<organism evidence="2 3">
    <name type="scientific">Dacryopinax primogenitus (strain DJM 731)</name>
    <name type="common">Brown rot fungus</name>
    <dbReference type="NCBI Taxonomy" id="1858805"/>
    <lineage>
        <taxon>Eukaryota</taxon>
        <taxon>Fungi</taxon>
        <taxon>Dikarya</taxon>
        <taxon>Basidiomycota</taxon>
        <taxon>Agaricomycotina</taxon>
        <taxon>Dacrymycetes</taxon>
        <taxon>Dacrymycetales</taxon>
        <taxon>Dacrymycetaceae</taxon>
        <taxon>Dacryopinax</taxon>
    </lineage>
</organism>
<protein>
    <submittedName>
        <fullName evidence="2">Uncharacterized protein</fullName>
    </submittedName>
</protein>
<dbReference type="RefSeq" id="XP_040629892.1">
    <property type="nucleotide sequence ID" value="XM_040772358.1"/>
</dbReference>
<evidence type="ECO:0000256" key="1">
    <source>
        <dbReference type="SAM" id="SignalP"/>
    </source>
</evidence>
<proteinExistence type="predicted"/>
<evidence type="ECO:0000313" key="3">
    <source>
        <dbReference type="Proteomes" id="UP000030653"/>
    </source>
</evidence>
<dbReference type="HOGENOM" id="CLU_1643647_0_0_1"/>
<name>M5GE58_DACPD</name>
<dbReference type="OrthoDB" id="10392873at2759"/>
<keyword evidence="1" id="KW-0732">Signal</keyword>
<gene>
    <name evidence="2" type="ORF">DACRYDRAFT_21363</name>
</gene>
<evidence type="ECO:0000313" key="2">
    <source>
        <dbReference type="EMBL" id="EJU02998.1"/>
    </source>
</evidence>
<accession>M5GE58</accession>
<keyword evidence="3" id="KW-1185">Reference proteome</keyword>
<reference evidence="2 3" key="1">
    <citation type="journal article" date="2012" name="Science">
        <title>The Paleozoic origin of enzymatic lignin decomposition reconstructed from 31 fungal genomes.</title>
        <authorList>
            <person name="Floudas D."/>
            <person name="Binder M."/>
            <person name="Riley R."/>
            <person name="Barry K."/>
            <person name="Blanchette R.A."/>
            <person name="Henrissat B."/>
            <person name="Martinez A.T."/>
            <person name="Otillar R."/>
            <person name="Spatafora J.W."/>
            <person name="Yadav J.S."/>
            <person name="Aerts A."/>
            <person name="Benoit I."/>
            <person name="Boyd A."/>
            <person name="Carlson A."/>
            <person name="Copeland A."/>
            <person name="Coutinho P.M."/>
            <person name="de Vries R.P."/>
            <person name="Ferreira P."/>
            <person name="Findley K."/>
            <person name="Foster B."/>
            <person name="Gaskell J."/>
            <person name="Glotzer D."/>
            <person name="Gorecki P."/>
            <person name="Heitman J."/>
            <person name="Hesse C."/>
            <person name="Hori C."/>
            <person name="Igarashi K."/>
            <person name="Jurgens J.A."/>
            <person name="Kallen N."/>
            <person name="Kersten P."/>
            <person name="Kohler A."/>
            <person name="Kuees U."/>
            <person name="Kumar T.K.A."/>
            <person name="Kuo A."/>
            <person name="LaButti K."/>
            <person name="Larrondo L.F."/>
            <person name="Lindquist E."/>
            <person name="Ling A."/>
            <person name="Lombard V."/>
            <person name="Lucas S."/>
            <person name="Lundell T."/>
            <person name="Martin R."/>
            <person name="McLaughlin D.J."/>
            <person name="Morgenstern I."/>
            <person name="Morin E."/>
            <person name="Murat C."/>
            <person name="Nagy L.G."/>
            <person name="Nolan M."/>
            <person name="Ohm R.A."/>
            <person name="Patyshakuliyeva A."/>
            <person name="Rokas A."/>
            <person name="Ruiz-Duenas F.J."/>
            <person name="Sabat G."/>
            <person name="Salamov A."/>
            <person name="Samejima M."/>
            <person name="Schmutz J."/>
            <person name="Slot J.C."/>
            <person name="St John F."/>
            <person name="Stenlid J."/>
            <person name="Sun H."/>
            <person name="Sun S."/>
            <person name="Syed K."/>
            <person name="Tsang A."/>
            <person name="Wiebenga A."/>
            <person name="Young D."/>
            <person name="Pisabarro A."/>
            <person name="Eastwood D.C."/>
            <person name="Martin F."/>
            <person name="Cullen D."/>
            <person name="Grigoriev I.V."/>
            <person name="Hibbett D.S."/>
        </authorList>
    </citation>
    <scope>NUCLEOTIDE SEQUENCE [LARGE SCALE GENOMIC DNA]</scope>
    <source>
        <strain evidence="2 3">DJM-731 SS1</strain>
    </source>
</reference>